<name>A0ABD3P8C7_9STRA</name>
<feature type="compositionally biased region" description="Polar residues" evidence="1">
    <location>
        <begin position="399"/>
        <end position="408"/>
    </location>
</feature>
<feature type="compositionally biased region" description="Polar residues" evidence="1">
    <location>
        <begin position="269"/>
        <end position="284"/>
    </location>
</feature>
<feature type="compositionally biased region" description="Basic residues" evidence="1">
    <location>
        <begin position="343"/>
        <end position="358"/>
    </location>
</feature>
<feature type="region of interest" description="Disordered" evidence="1">
    <location>
        <begin position="247"/>
        <end position="358"/>
    </location>
</feature>
<feature type="region of interest" description="Disordered" evidence="1">
    <location>
        <begin position="1"/>
        <end position="36"/>
    </location>
</feature>
<accession>A0ABD3P8C7</accession>
<comment type="caution">
    <text evidence="2">The sequence shown here is derived from an EMBL/GenBank/DDBJ whole genome shotgun (WGS) entry which is preliminary data.</text>
</comment>
<dbReference type="EMBL" id="JALLPJ020000744">
    <property type="protein sequence ID" value="KAL3783944.1"/>
    <property type="molecule type" value="Genomic_DNA"/>
</dbReference>
<dbReference type="Proteomes" id="UP001530400">
    <property type="component" value="Unassembled WGS sequence"/>
</dbReference>
<evidence type="ECO:0000313" key="3">
    <source>
        <dbReference type="Proteomes" id="UP001530400"/>
    </source>
</evidence>
<dbReference type="AlphaFoldDB" id="A0ABD3P8C7"/>
<organism evidence="2 3">
    <name type="scientific">Cyclotella atomus</name>
    <dbReference type="NCBI Taxonomy" id="382360"/>
    <lineage>
        <taxon>Eukaryota</taxon>
        <taxon>Sar</taxon>
        <taxon>Stramenopiles</taxon>
        <taxon>Ochrophyta</taxon>
        <taxon>Bacillariophyta</taxon>
        <taxon>Coscinodiscophyceae</taxon>
        <taxon>Thalassiosirophycidae</taxon>
        <taxon>Stephanodiscales</taxon>
        <taxon>Stephanodiscaceae</taxon>
        <taxon>Cyclotella</taxon>
    </lineage>
</organism>
<reference evidence="2 3" key="1">
    <citation type="submission" date="2024-10" db="EMBL/GenBank/DDBJ databases">
        <title>Updated reference genomes for cyclostephanoid diatoms.</title>
        <authorList>
            <person name="Roberts W.R."/>
            <person name="Alverson A.J."/>
        </authorList>
    </citation>
    <scope>NUCLEOTIDE SEQUENCE [LARGE SCALE GENOMIC DNA]</scope>
    <source>
        <strain evidence="2 3">AJA010-31</strain>
    </source>
</reference>
<protein>
    <submittedName>
        <fullName evidence="2">Uncharacterized protein</fullName>
    </submittedName>
</protein>
<feature type="compositionally biased region" description="Basic and acidic residues" evidence="1">
    <location>
        <begin position="1"/>
        <end position="19"/>
    </location>
</feature>
<keyword evidence="3" id="KW-1185">Reference proteome</keyword>
<feature type="region of interest" description="Disordered" evidence="1">
    <location>
        <begin position="441"/>
        <end position="481"/>
    </location>
</feature>
<feature type="compositionally biased region" description="Polar residues" evidence="1">
    <location>
        <begin position="249"/>
        <end position="260"/>
    </location>
</feature>
<gene>
    <name evidence="2" type="ORF">ACHAWO_005071</name>
</gene>
<evidence type="ECO:0000256" key="1">
    <source>
        <dbReference type="SAM" id="MobiDB-lite"/>
    </source>
</evidence>
<evidence type="ECO:0000313" key="2">
    <source>
        <dbReference type="EMBL" id="KAL3783944.1"/>
    </source>
</evidence>
<feature type="region of interest" description="Disordered" evidence="1">
    <location>
        <begin position="399"/>
        <end position="419"/>
    </location>
</feature>
<sequence>MMMRRSNREARQPEDEGRKYKSSTASPAPLSPLSPFPKTRCYRLNLEKPFDISQTASCSSPLFRNRDYSGPISEADLPPVQGPAEYYPPPHLCRQDELRRHSWNGNSEVDLMANLQVSESTDSQNNETSVAISTARIFRGITVDRNGVILTQNARAMRSKKTGDKNKLGEKSRQAAKIDKAKDLIDEVLEAANDENDPSKIVSLYVMGEYDELNDLVRDGSKKLRESKSLSDEAIFMYNRPRPVPPYITSPNNSVMTGNMPSGHHRHINSPSNASQDPTMASPTNRKRVLGSRGFKNVPRSAPPKLKSHPRDNRPSNRTRKSSAETSSSNPLHHEKSPSQQHQHSHHHQQPHAPHPHQHHYFREQCNFFPGPHSNWTEAFGFSVNSLWNCGANNGHMSPTSHSVSPRSHASGGVSVGGNGGYGGDPNAYSNNYHTNGSGYHYGYEEGRDPTSTGGHGGAGGHYEDGYGRSRNGGVRDTVVM</sequence>
<proteinExistence type="predicted"/>